<name>A0ABX0V7A9_9HYPH</name>
<evidence type="ECO:0000256" key="7">
    <source>
        <dbReference type="ARBA" id="ARBA00023136"/>
    </source>
</evidence>
<dbReference type="SUPFAM" id="SSF49313">
    <property type="entry name" value="Cadherin-like"/>
    <property type="match status" value="2"/>
</dbReference>
<dbReference type="EMBL" id="JAATJS010000001">
    <property type="protein sequence ID" value="NIX75729.1"/>
    <property type="molecule type" value="Genomic_DNA"/>
</dbReference>
<dbReference type="Proteomes" id="UP000707352">
    <property type="component" value="Unassembled WGS sequence"/>
</dbReference>
<dbReference type="InterPro" id="IPR015919">
    <property type="entry name" value="Cadherin-like_sf"/>
</dbReference>
<reference evidence="9 10" key="1">
    <citation type="submission" date="2020-03" db="EMBL/GenBank/DDBJ databases">
        <title>The genome sequence of Microvirga sp. c23x22.</title>
        <authorList>
            <person name="Zhang X."/>
        </authorList>
    </citation>
    <scope>NUCLEOTIDE SEQUENCE [LARGE SCALE GENOMIC DNA]</scope>
    <source>
        <strain evidence="10">c23x22</strain>
    </source>
</reference>
<dbReference type="Gene3D" id="2.60.40.60">
    <property type="entry name" value="Cadherins"/>
    <property type="match status" value="2"/>
</dbReference>
<dbReference type="PANTHER" id="PTHR24027:SF422">
    <property type="entry name" value="CADHERIN DOMAIN-CONTAINING PROTEIN"/>
    <property type="match status" value="1"/>
</dbReference>
<evidence type="ECO:0000256" key="3">
    <source>
        <dbReference type="ARBA" id="ARBA00022729"/>
    </source>
</evidence>
<gene>
    <name evidence="9" type="ORF">HB375_03755</name>
</gene>
<keyword evidence="6" id="KW-1133">Transmembrane helix</keyword>
<protein>
    <recommendedName>
        <fullName evidence="8">Cadherin domain-containing protein</fullName>
    </recommendedName>
</protein>
<feature type="domain" description="Cadherin" evidence="8">
    <location>
        <begin position="317"/>
        <end position="421"/>
    </location>
</feature>
<keyword evidence="7" id="KW-0472">Membrane</keyword>
<organism evidence="9 10">
    <name type="scientific">Microvirga terricola</name>
    <dbReference type="NCBI Taxonomy" id="2719797"/>
    <lineage>
        <taxon>Bacteria</taxon>
        <taxon>Pseudomonadati</taxon>
        <taxon>Pseudomonadota</taxon>
        <taxon>Alphaproteobacteria</taxon>
        <taxon>Hyphomicrobiales</taxon>
        <taxon>Methylobacteriaceae</taxon>
        <taxon>Microvirga</taxon>
    </lineage>
</organism>
<dbReference type="Pfam" id="PF00353">
    <property type="entry name" value="HemolysinCabind"/>
    <property type="match status" value="1"/>
</dbReference>
<dbReference type="InterPro" id="IPR039808">
    <property type="entry name" value="Cadherin"/>
</dbReference>
<accession>A0ABX0V7A9</accession>
<dbReference type="CDD" id="cd11304">
    <property type="entry name" value="Cadherin_repeat"/>
    <property type="match status" value="2"/>
</dbReference>
<sequence length="648" mass="68704">MARIEVTAANFPGSALKGSGTDTLVLVGGGIFDFSYVTMSGFSAIVAGSPASYATVKISGEMLAGIVSVSSLYGLTSVYLTGETIDLSGKIFDKINGIFIADDNATVTVSSLPLALRLNAFERQGEKIVLNGPIATPAARDDLHRNGFDAIVEGTNVWTDAAPTLSQLAGGHLYVKESQSVRIDPEGDAFVTDDKGRIAFLDITLSNKGYFFTMNHFKLGTKFRIVDGSFSQNLFYKGSLIGTIQDIGHSGPARISFDETVTPEIVSEFIQNLAYTPGDFVHYRNVILSIAAGDQGGRKSEVAVFDVTAEPRWTPTQPTLNGTSVAENSVAGTVVGTLKATDANGDPITYVLIDDAGGRFAIQNDKLVVSGNVPLDYEQATQHTITVVANDGWRDGLPATFVITILDVREGPNVAPSQPTLSRASIAEDAAASTIVGTLKATDGDGDPVNYVLSDDAGGRFSIKGDKLVVSGKVPLDFETASQHTITVIASDGDKNGLPTTFTITVNDVLERLIGTGGKNKLAGSKGKDLLNGKLGNDTLSGGSDKDIFVFDTKLGKTNIDRITDFARKLDKIHFENAIFKKLGKAGALKKGAFYEGSAAHDQDDRIIYNKKTGALYYDEDGTGAAKAVQFAILSNKPKLAYTDFLVI</sequence>
<evidence type="ECO:0000256" key="2">
    <source>
        <dbReference type="ARBA" id="ARBA00022692"/>
    </source>
</evidence>
<comment type="subcellular location">
    <subcellularLocation>
        <location evidence="1">Membrane</location>
        <topology evidence="1">Single-pass membrane protein</topology>
    </subcellularLocation>
</comment>
<dbReference type="PROSITE" id="PS00330">
    <property type="entry name" value="HEMOLYSIN_CALCIUM"/>
    <property type="match status" value="1"/>
</dbReference>
<dbReference type="InterPro" id="IPR002126">
    <property type="entry name" value="Cadherin-like_dom"/>
</dbReference>
<feature type="domain" description="Cadherin" evidence="8">
    <location>
        <begin position="418"/>
        <end position="507"/>
    </location>
</feature>
<dbReference type="PANTHER" id="PTHR24027">
    <property type="entry name" value="CADHERIN-23"/>
    <property type="match status" value="1"/>
</dbReference>
<evidence type="ECO:0000313" key="10">
    <source>
        <dbReference type="Proteomes" id="UP000707352"/>
    </source>
</evidence>
<dbReference type="SUPFAM" id="SSF51120">
    <property type="entry name" value="beta-Roll"/>
    <property type="match status" value="1"/>
</dbReference>
<evidence type="ECO:0000259" key="8">
    <source>
        <dbReference type="PROSITE" id="PS50268"/>
    </source>
</evidence>
<evidence type="ECO:0000256" key="1">
    <source>
        <dbReference type="ARBA" id="ARBA00004167"/>
    </source>
</evidence>
<keyword evidence="2" id="KW-0812">Transmembrane</keyword>
<dbReference type="InterPro" id="IPR018511">
    <property type="entry name" value="Hemolysin-typ_Ca-bd_CS"/>
</dbReference>
<evidence type="ECO:0000313" key="9">
    <source>
        <dbReference type="EMBL" id="NIX75729.1"/>
    </source>
</evidence>
<dbReference type="PROSITE" id="PS50268">
    <property type="entry name" value="CADHERIN_2"/>
    <property type="match status" value="2"/>
</dbReference>
<keyword evidence="4" id="KW-0677">Repeat</keyword>
<evidence type="ECO:0000256" key="6">
    <source>
        <dbReference type="ARBA" id="ARBA00022989"/>
    </source>
</evidence>
<comment type="caution">
    <text evidence="9">The sequence shown here is derived from an EMBL/GenBank/DDBJ whole genome shotgun (WGS) entry which is preliminary data.</text>
</comment>
<keyword evidence="5" id="KW-0106">Calcium</keyword>
<dbReference type="InterPro" id="IPR001343">
    <property type="entry name" value="Hemolysn_Ca-bd"/>
</dbReference>
<evidence type="ECO:0000256" key="4">
    <source>
        <dbReference type="ARBA" id="ARBA00022737"/>
    </source>
</evidence>
<evidence type="ECO:0000256" key="5">
    <source>
        <dbReference type="ARBA" id="ARBA00022837"/>
    </source>
</evidence>
<keyword evidence="10" id="KW-1185">Reference proteome</keyword>
<dbReference type="InterPro" id="IPR011049">
    <property type="entry name" value="Serralysin-like_metalloprot_C"/>
</dbReference>
<dbReference type="RefSeq" id="WP_167671588.1">
    <property type="nucleotide sequence ID" value="NZ_JAATJS010000001.1"/>
</dbReference>
<proteinExistence type="predicted"/>
<dbReference type="Pfam" id="PF00028">
    <property type="entry name" value="Cadherin"/>
    <property type="match status" value="2"/>
</dbReference>
<dbReference type="Gene3D" id="2.150.10.10">
    <property type="entry name" value="Serralysin-like metalloprotease, C-terminal"/>
    <property type="match status" value="1"/>
</dbReference>
<dbReference type="SMART" id="SM00112">
    <property type="entry name" value="CA"/>
    <property type="match status" value="2"/>
</dbReference>
<keyword evidence="3" id="KW-0732">Signal</keyword>